<protein>
    <submittedName>
        <fullName evidence="3">Uncharacterized protein</fullName>
    </submittedName>
</protein>
<dbReference type="AlphaFoldDB" id="A0A8H3KU50"/>
<accession>A0A8H3KU50</accession>
<evidence type="ECO:0000256" key="2">
    <source>
        <dbReference type="SAM" id="MobiDB-lite"/>
    </source>
</evidence>
<feature type="region of interest" description="Disordered" evidence="2">
    <location>
        <begin position="1"/>
        <end position="25"/>
    </location>
</feature>
<evidence type="ECO:0000256" key="1">
    <source>
        <dbReference type="SAM" id="Coils"/>
    </source>
</evidence>
<feature type="coiled-coil region" evidence="1">
    <location>
        <begin position="28"/>
        <end position="55"/>
    </location>
</feature>
<evidence type="ECO:0000313" key="3">
    <source>
        <dbReference type="EMBL" id="GES75972.1"/>
    </source>
</evidence>
<dbReference type="EMBL" id="BLAL01000018">
    <property type="protein sequence ID" value="GES75972.1"/>
    <property type="molecule type" value="Genomic_DNA"/>
</dbReference>
<keyword evidence="1" id="KW-0175">Coiled coil</keyword>
<evidence type="ECO:0000313" key="4">
    <source>
        <dbReference type="Proteomes" id="UP000615446"/>
    </source>
</evidence>
<dbReference type="OrthoDB" id="2383906at2759"/>
<gene>
    <name evidence="3" type="ORF">RCL2_000337500</name>
</gene>
<name>A0A8H3KU50_9GLOM</name>
<reference evidence="3" key="1">
    <citation type="submission" date="2019-10" db="EMBL/GenBank/DDBJ databases">
        <title>Conservation and host-specific expression of non-tandemly repeated heterogenous ribosome RNA gene in arbuscular mycorrhizal fungi.</title>
        <authorList>
            <person name="Maeda T."/>
            <person name="Kobayashi Y."/>
            <person name="Nakagawa T."/>
            <person name="Ezawa T."/>
            <person name="Yamaguchi K."/>
            <person name="Bino T."/>
            <person name="Nishimoto Y."/>
            <person name="Shigenobu S."/>
            <person name="Kawaguchi M."/>
        </authorList>
    </citation>
    <scope>NUCLEOTIDE SEQUENCE</scope>
    <source>
        <strain evidence="3">HR1</strain>
    </source>
</reference>
<proteinExistence type="predicted"/>
<comment type="caution">
    <text evidence="3">The sequence shown here is derived from an EMBL/GenBank/DDBJ whole genome shotgun (WGS) entry which is preliminary data.</text>
</comment>
<sequence>MNKKYQKTRLNSNSIRTRKKPPKPCPDCKETKECVDFLSNKINRLEELVNNIHKILHKKNTKKISVFHSKFMLNGIPCELVYDLSYFSLVDLQKLANFTTENCNNKNNTSGKNDN</sequence>
<dbReference type="Proteomes" id="UP000615446">
    <property type="component" value="Unassembled WGS sequence"/>
</dbReference>
<organism evidence="3 4">
    <name type="scientific">Rhizophagus clarus</name>
    <dbReference type="NCBI Taxonomy" id="94130"/>
    <lineage>
        <taxon>Eukaryota</taxon>
        <taxon>Fungi</taxon>
        <taxon>Fungi incertae sedis</taxon>
        <taxon>Mucoromycota</taxon>
        <taxon>Glomeromycotina</taxon>
        <taxon>Glomeromycetes</taxon>
        <taxon>Glomerales</taxon>
        <taxon>Glomeraceae</taxon>
        <taxon>Rhizophagus</taxon>
    </lineage>
</organism>